<feature type="region of interest" description="Disordered" evidence="3">
    <location>
        <begin position="552"/>
        <end position="697"/>
    </location>
</feature>
<feature type="region of interest" description="Disordered" evidence="3">
    <location>
        <begin position="709"/>
        <end position="955"/>
    </location>
</feature>
<comment type="caution">
    <text evidence="5">The sequence shown here is derived from an EMBL/GenBank/DDBJ whole genome shotgun (WGS) entry which is preliminary data.</text>
</comment>
<reference evidence="5" key="1">
    <citation type="submission" date="2022-07" db="EMBL/GenBank/DDBJ databases">
        <title>Genome Sequence of Physisporinus lineatus.</title>
        <authorList>
            <person name="Buettner E."/>
        </authorList>
    </citation>
    <scope>NUCLEOTIDE SEQUENCE</scope>
    <source>
        <strain evidence="5">VT162</strain>
    </source>
</reference>
<protein>
    <recommendedName>
        <fullName evidence="4">ELYS-like domain-containing protein</fullName>
    </recommendedName>
</protein>
<evidence type="ECO:0000259" key="4">
    <source>
        <dbReference type="Pfam" id="PF13934"/>
    </source>
</evidence>
<name>A0AAD5YGR2_9APHY</name>
<feature type="compositionally biased region" description="Polar residues" evidence="3">
    <location>
        <begin position="859"/>
        <end position="874"/>
    </location>
</feature>
<evidence type="ECO:0000256" key="3">
    <source>
        <dbReference type="SAM" id="MobiDB-lite"/>
    </source>
</evidence>
<evidence type="ECO:0000313" key="5">
    <source>
        <dbReference type="EMBL" id="KAJ3487808.1"/>
    </source>
</evidence>
<evidence type="ECO:0000313" key="6">
    <source>
        <dbReference type="Proteomes" id="UP001212997"/>
    </source>
</evidence>
<feature type="compositionally biased region" description="Low complexity" evidence="3">
    <location>
        <begin position="507"/>
        <end position="524"/>
    </location>
</feature>
<feature type="compositionally biased region" description="Acidic residues" evidence="3">
    <location>
        <begin position="568"/>
        <end position="581"/>
    </location>
</feature>
<feature type="region of interest" description="Disordered" evidence="3">
    <location>
        <begin position="353"/>
        <end position="443"/>
    </location>
</feature>
<feature type="compositionally biased region" description="Gly residues" evidence="3">
    <location>
        <begin position="929"/>
        <end position="942"/>
    </location>
</feature>
<evidence type="ECO:0000256" key="2">
    <source>
        <dbReference type="ARBA" id="ARBA00023242"/>
    </source>
</evidence>
<gene>
    <name evidence="5" type="ORF">NLI96_g3286</name>
</gene>
<feature type="domain" description="ELYS-like" evidence="4">
    <location>
        <begin position="45"/>
        <end position="256"/>
    </location>
</feature>
<evidence type="ECO:0000256" key="1">
    <source>
        <dbReference type="ARBA" id="ARBA00004123"/>
    </source>
</evidence>
<dbReference type="Proteomes" id="UP001212997">
    <property type="component" value="Unassembled WGS sequence"/>
</dbReference>
<organism evidence="5 6">
    <name type="scientific">Meripilus lineatus</name>
    <dbReference type="NCBI Taxonomy" id="2056292"/>
    <lineage>
        <taxon>Eukaryota</taxon>
        <taxon>Fungi</taxon>
        <taxon>Dikarya</taxon>
        <taxon>Basidiomycota</taxon>
        <taxon>Agaricomycotina</taxon>
        <taxon>Agaricomycetes</taxon>
        <taxon>Polyporales</taxon>
        <taxon>Meripilaceae</taxon>
        <taxon>Meripilus</taxon>
    </lineage>
</organism>
<feature type="region of interest" description="Disordered" evidence="3">
    <location>
        <begin position="462"/>
        <end position="531"/>
    </location>
</feature>
<dbReference type="AlphaFoldDB" id="A0AAD5YGR2"/>
<sequence>MDVDAMNQDPFDPVSLFDISSNGFPWRDSIAREIEARRALMSDVLLFDLVLRGGGIRHTDILYPPTDVQSLRALLKAIEDSNYDILKQECLVYFLLKWHNDGRDQVYKVKKCLPEQFVALSDAYWYLDTGLDVPRAISLLSDARLVRDFTSKVLEAISITTNSDPLILRYMRAAQPRLTEPNDIDTYTIALANSSLLEAWQYQRTFPEGGETRSRLICNILKWCLSPKPRAKPLSKLLGFSITPYEQSLLHAYALRPPADIPSSSIPVLQHLVIVRLIQAGQKAMIQEIIDVIPRVEKELLELELEKMSANASSSSSSAHSSSFGDLSGSGLSFGSGLGSSGLDTSMSMSWESVRGSGAKDSPSASFVKVPKPNGADSPNASFGLANKKVSPQKQGAGVDQESDSPMRRSRLSDAQVAPIPLRSGAPRFGGPIPSVQSSPSAVNGGGISAVLRAARGIPQFTVSPGTSQAQTQNALSSPNGRGQGERKSLFETVGSANRTRNAFYEPPSSQPQSASANASATSAGVKRPFGAVSGISARARRGMDVGVEDLSSASAGAVVRELLDEEAKSDEEVEMDDVDEPNAQNGKTTTRDSGPKDVDMGMDEEVPSISAKSKGKGKAKARQSPEGKDEDQPQSRSRTGSDEHSREYHISIFSPSPPVESPPRYVIAEPLSPMGGLSKSPGRVRAGGKLARSPSDMDVFPGAFIHDETESQVNFGSGRHHHLSPPPPLPATPIAKPRRSEAASKKPATKSKTGAVKKERKKARTSFPGALITDDEEDEDELSHSAVESEDELLLKSPSKQSTRTSHRTRRGAARSSELLSDVEVRQGRDLDDESEDVVMPLPPVTPARRQPARKSRTSTGTTPRKESSTTARKSSRRESVPTKANAETTRVTRRSSRLSNAGSESPEPPSLSPVKRRTGGSTRASAGSGGGAGISAGVSGGVSKKREGKKGKS</sequence>
<keyword evidence="2" id="KW-0539">Nucleus</keyword>
<dbReference type="InterPro" id="IPR025151">
    <property type="entry name" value="ELYS_dom"/>
</dbReference>
<dbReference type="Pfam" id="PF13934">
    <property type="entry name" value="ELYS"/>
    <property type="match status" value="1"/>
</dbReference>
<comment type="subcellular location">
    <subcellularLocation>
        <location evidence="1">Nucleus</location>
    </subcellularLocation>
</comment>
<proteinExistence type="predicted"/>
<accession>A0AAD5YGR2</accession>
<feature type="compositionally biased region" description="Basic and acidic residues" evidence="3">
    <location>
        <begin position="624"/>
        <end position="650"/>
    </location>
</feature>
<feature type="compositionally biased region" description="Polar residues" evidence="3">
    <location>
        <begin position="462"/>
        <end position="481"/>
    </location>
</feature>
<feature type="compositionally biased region" description="Basic and acidic residues" evidence="3">
    <location>
        <begin position="590"/>
        <end position="600"/>
    </location>
</feature>
<dbReference type="GO" id="GO:0005634">
    <property type="term" value="C:nucleus"/>
    <property type="evidence" value="ECO:0007669"/>
    <property type="project" value="UniProtKB-SubCell"/>
</dbReference>
<dbReference type="EMBL" id="JANAWD010000082">
    <property type="protein sequence ID" value="KAJ3487808.1"/>
    <property type="molecule type" value="Genomic_DNA"/>
</dbReference>
<keyword evidence="6" id="KW-1185">Reference proteome</keyword>